<keyword evidence="2" id="KW-1185">Reference proteome</keyword>
<dbReference type="OrthoDB" id="2683388at2759"/>
<name>A0A0C3KWQ3_PISTI</name>
<organism evidence="1 2">
    <name type="scientific">Pisolithus tinctorius Marx 270</name>
    <dbReference type="NCBI Taxonomy" id="870435"/>
    <lineage>
        <taxon>Eukaryota</taxon>
        <taxon>Fungi</taxon>
        <taxon>Dikarya</taxon>
        <taxon>Basidiomycota</taxon>
        <taxon>Agaricomycotina</taxon>
        <taxon>Agaricomycetes</taxon>
        <taxon>Agaricomycetidae</taxon>
        <taxon>Boletales</taxon>
        <taxon>Sclerodermatineae</taxon>
        <taxon>Pisolithaceae</taxon>
        <taxon>Pisolithus</taxon>
    </lineage>
</organism>
<dbReference type="InParanoid" id="A0A0C3KWQ3"/>
<reference evidence="1 2" key="1">
    <citation type="submission" date="2014-04" db="EMBL/GenBank/DDBJ databases">
        <authorList>
            <consortium name="DOE Joint Genome Institute"/>
            <person name="Kuo A."/>
            <person name="Kohler A."/>
            <person name="Costa M.D."/>
            <person name="Nagy L.G."/>
            <person name="Floudas D."/>
            <person name="Copeland A."/>
            <person name="Barry K.W."/>
            <person name="Cichocki N."/>
            <person name="Veneault-Fourrey C."/>
            <person name="LaButti K."/>
            <person name="Lindquist E.A."/>
            <person name="Lipzen A."/>
            <person name="Lundell T."/>
            <person name="Morin E."/>
            <person name="Murat C."/>
            <person name="Sun H."/>
            <person name="Tunlid A."/>
            <person name="Henrissat B."/>
            <person name="Grigoriev I.V."/>
            <person name="Hibbett D.S."/>
            <person name="Martin F."/>
            <person name="Nordberg H.P."/>
            <person name="Cantor M.N."/>
            <person name="Hua S.X."/>
        </authorList>
    </citation>
    <scope>NUCLEOTIDE SEQUENCE [LARGE SCALE GENOMIC DNA]</scope>
    <source>
        <strain evidence="1 2">Marx 270</strain>
    </source>
</reference>
<dbReference type="EMBL" id="KN831945">
    <property type="protein sequence ID" value="KIO13947.1"/>
    <property type="molecule type" value="Genomic_DNA"/>
</dbReference>
<protein>
    <submittedName>
        <fullName evidence="1">Uncharacterized protein</fullName>
    </submittedName>
</protein>
<dbReference type="Proteomes" id="UP000054217">
    <property type="component" value="Unassembled WGS sequence"/>
</dbReference>
<accession>A0A0C3KWQ3</accession>
<dbReference type="AlphaFoldDB" id="A0A0C3KWQ3"/>
<evidence type="ECO:0000313" key="1">
    <source>
        <dbReference type="EMBL" id="KIO13947.1"/>
    </source>
</evidence>
<evidence type="ECO:0000313" key="2">
    <source>
        <dbReference type="Proteomes" id="UP000054217"/>
    </source>
</evidence>
<sequence>MQEENADCTALMQCTADALNEKSLQRLLISTQQSSIMLCVEYAVQKTLRRAMELGFRCRLQLGVKSLEDCLLCWFPKCESGPLAPNSGQLRSWSSLENPIPALDNSTPAHITQVRCFTPISGPFRPPGLALLHPGPPRSMSGSPGHNSGLFLFVCTIFSLARSSDFCLLYKSCV</sequence>
<reference evidence="2" key="2">
    <citation type="submission" date="2015-01" db="EMBL/GenBank/DDBJ databases">
        <title>Evolutionary Origins and Diversification of the Mycorrhizal Mutualists.</title>
        <authorList>
            <consortium name="DOE Joint Genome Institute"/>
            <consortium name="Mycorrhizal Genomics Consortium"/>
            <person name="Kohler A."/>
            <person name="Kuo A."/>
            <person name="Nagy L.G."/>
            <person name="Floudas D."/>
            <person name="Copeland A."/>
            <person name="Barry K.W."/>
            <person name="Cichocki N."/>
            <person name="Veneault-Fourrey C."/>
            <person name="LaButti K."/>
            <person name="Lindquist E.A."/>
            <person name="Lipzen A."/>
            <person name="Lundell T."/>
            <person name="Morin E."/>
            <person name="Murat C."/>
            <person name="Riley R."/>
            <person name="Ohm R."/>
            <person name="Sun H."/>
            <person name="Tunlid A."/>
            <person name="Henrissat B."/>
            <person name="Grigoriev I.V."/>
            <person name="Hibbett D.S."/>
            <person name="Martin F."/>
        </authorList>
    </citation>
    <scope>NUCLEOTIDE SEQUENCE [LARGE SCALE GENOMIC DNA]</scope>
    <source>
        <strain evidence="2">Marx 270</strain>
    </source>
</reference>
<dbReference type="HOGENOM" id="CLU_1540688_0_0_1"/>
<gene>
    <name evidence="1" type="ORF">M404DRAFT_452367</name>
</gene>
<proteinExistence type="predicted"/>